<dbReference type="SUPFAM" id="SSF48498">
    <property type="entry name" value="Tetracyclin repressor-like, C-terminal domain"/>
    <property type="match status" value="1"/>
</dbReference>
<dbReference type="PROSITE" id="PS50977">
    <property type="entry name" value="HTH_TETR_2"/>
    <property type="match status" value="1"/>
</dbReference>
<reference evidence="7" key="1">
    <citation type="journal article" date="2019" name="Int. J. Syst. Evol. Microbiol.">
        <title>The Global Catalogue of Microorganisms (GCM) 10K type strain sequencing project: providing services to taxonomists for standard genome sequencing and annotation.</title>
        <authorList>
            <consortium name="The Broad Institute Genomics Platform"/>
            <consortium name="The Broad Institute Genome Sequencing Center for Infectious Disease"/>
            <person name="Wu L."/>
            <person name="Ma J."/>
        </authorList>
    </citation>
    <scope>NUCLEOTIDE SEQUENCE [LARGE SCALE GENOMIC DNA]</scope>
    <source>
        <strain evidence="7">CGMCC 4.7371</strain>
    </source>
</reference>
<evidence type="ECO:0000256" key="4">
    <source>
        <dbReference type="PROSITE-ProRule" id="PRU00335"/>
    </source>
</evidence>
<feature type="domain" description="HTH tetR-type" evidence="5">
    <location>
        <begin position="4"/>
        <end position="64"/>
    </location>
</feature>
<comment type="caution">
    <text evidence="6">The sequence shown here is derived from an EMBL/GenBank/DDBJ whole genome shotgun (WGS) entry which is preliminary data.</text>
</comment>
<organism evidence="6 7">
    <name type="scientific">Nocardioides phosphati</name>
    <dbReference type="NCBI Taxonomy" id="1867775"/>
    <lineage>
        <taxon>Bacteria</taxon>
        <taxon>Bacillati</taxon>
        <taxon>Actinomycetota</taxon>
        <taxon>Actinomycetes</taxon>
        <taxon>Propionibacteriales</taxon>
        <taxon>Nocardioidaceae</taxon>
        <taxon>Nocardioides</taxon>
    </lineage>
</organism>
<dbReference type="PRINTS" id="PR00455">
    <property type="entry name" value="HTHTETR"/>
</dbReference>
<feature type="DNA-binding region" description="H-T-H motif" evidence="4">
    <location>
        <begin position="27"/>
        <end position="46"/>
    </location>
</feature>
<evidence type="ECO:0000256" key="2">
    <source>
        <dbReference type="ARBA" id="ARBA00023125"/>
    </source>
</evidence>
<dbReference type="InterPro" id="IPR036271">
    <property type="entry name" value="Tet_transcr_reg_TetR-rel_C_sf"/>
</dbReference>
<keyword evidence="3" id="KW-0804">Transcription</keyword>
<dbReference type="PANTHER" id="PTHR30055:SF234">
    <property type="entry name" value="HTH-TYPE TRANSCRIPTIONAL REGULATOR BETI"/>
    <property type="match status" value="1"/>
</dbReference>
<evidence type="ECO:0000256" key="1">
    <source>
        <dbReference type="ARBA" id="ARBA00023015"/>
    </source>
</evidence>
<dbReference type="Pfam" id="PF00440">
    <property type="entry name" value="TetR_N"/>
    <property type="match status" value="1"/>
</dbReference>
<evidence type="ECO:0000256" key="3">
    <source>
        <dbReference type="ARBA" id="ARBA00023163"/>
    </source>
</evidence>
<keyword evidence="7" id="KW-1185">Reference proteome</keyword>
<dbReference type="SUPFAM" id="SSF46689">
    <property type="entry name" value="Homeodomain-like"/>
    <property type="match status" value="1"/>
</dbReference>
<gene>
    <name evidence="6" type="ORF">GCM10011584_19040</name>
</gene>
<name>A0ABQ2NCF2_9ACTN</name>
<dbReference type="InterPro" id="IPR001647">
    <property type="entry name" value="HTH_TetR"/>
</dbReference>
<protein>
    <submittedName>
        <fullName evidence="6">TetR family transcriptional regulator</fullName>
    </submittedName>
</protein>
<dbReference type="EMBL" id="BMNI01000004">
    <property type="protein sequence ID" value="GGO89505.1"/>
    <property type="molecule type" value="Genomic_DNA"/>
</dbReference>
<dbReference type="InterPro" id="IPR009057">
    <property type="entry name" value="Homeodomain-like_sf"/>
</dbReference>
<keyword evidence="2 4" id="KW-0238">DNA-binding</keyword>
<evidence type="ECO:0000313" key="6">
    <source>
        <dbReference type="EMBL" id="GGO89505.1"/>
    </source>
</evidence>
<dbReference type="InterPro" id="IPR050109">
    <property type="entry name" value="HTH-type_TetR-like_transc_reg"/>
</dbReference>
<keyword evidence="1" id="KW-0805">Transcription regulation</keyword>
<sequence>MPVDERREQLLDAALTVLVRDGYDNVSIEAIAKEAGVTRPVVYGAYDGLEPLLHALLDRTRDRALGQAIALLHEAGSPADVDAWIVRAMDLLVDQVQDDPEVWRPVLGLTAGAPAIVRDRIASTRELIRGYLQAGIETGIDLRGGPFVDAEILSHIVLAMAEEFGRLVLQDPPRYDKERLLAALQGLLAAAPPTGP</sequence>
<dbReference type="Proteomes" id="UP000655410">
    <property type="component" value="Unassembled WGS sequence"/>
</dbReference>
<accession>A0ABQ2NCF2</accession>
<evidence type="ECO:0000259" key="5">
    <source>
        <dbReference type="PROSITE" id="PS50977"/>
    </source>
</evidence>
<dbReference type="PANTHER" id="PTHR30055">
    <property type="entry name" value="HTH-TYPE TRANSCRIPTIONAL REGULATOR RUTR"/>
    <property type="match status" value="1"/>
</dbReference>
<dbReference type="Gene3D" id="1.10.357.10">
    <property type="entry name" value="Tetracycline Repressor, domain 2"/>
    <property type="match status" value="1"/>
</dbReference>
<proteinExistence type="predicted"/>
<evidence type="ECO:0000313" key="7">
    <source>
        <dbReference type="Proteomes" id="UP000655410"/>
    </source>
</evidence>